<comment type="caution">
    <text evidence="1">The sequence shown here is derived from an EMBL/GenBank/DDBJ whole genome shotgun (WGS) entry which is preliminary data.</text>
</comment>
<protein>
    <submittedName>
        <fullName evidence="1">Uncharacterized protein</fullName>
    </submittedName>
</protein>
<accession>A0A371H1F0</accession>
<gene>
    <name evidence="1" type="ORF">CR513_20825</name>
</gene>
<name>A0A371H1F0_MUCPR</name>
<dbReference type="OrthoDB" id="1751340at2759"/>
<dbReference type="Proteomes" id="UP000257109">
    <property type="component" value="Unassembled WGS sequence"/>
</dbReference>
<feature type="non-terminal residue" evidence="1">
    <location>
        <position position="1"/>
    </location>
</feature>
<organism evidence="1 2">
    <name type="scientific">Mucuna pruriens</name>
    <name type="common">Velvet bean</name>
    <name type="synonym">Dolichos pruriens</name>
    <dbReference type="NCBI Taxonomy" id="157652"/>
    <lineage>
        <taxon>Eukaryota</taxon>
        <taxon>Viridiplantae</taxon>
        <taxon>Streptophyta</taxon>
        <taxon>Embryophyta</taxon>
        <taxon>Tracheophyta</taxon>
        <taxon>Spermatophyta</taxon>
        <taxon>Magnoliopsida</taxon>
        <taxon>eudicotyledons</taxon>
        <taxon>Gunneridae</taxon>
        <taxon>Pentapetalae</taxon>
        <taxon>rosids</taxon>
        <taxon>fabids</taxon>
        <taxon>Fabales</taxon>
        <taxon>Fabaceae</taxon>
        <taxon>Papilionoideae</taxon>
        <taxon>50 kb inversion clade</taxon>
        <taxon>NPAAA clade</taxon>
        <taxon>indigoferoid/millettioid clade</taxon>
        <taxon>Phaseoleae</taxon>
        <taxon>Mucuna</taxon>
    </lineage>
</organism>
<sequence>MHMGSLQKGNFHCRNNDCIHNPTKSFNSTREDPPSLSAATASFLAPKTLSLTSFPLPLSESISSLTRSSNSLAITNPSSFSFNAKATFISSTITTLFNLCSAYKGHATIGTPQETASNTEFHPQ</sequence>
<dbReference type="EMBL" id="QJKJ01003870">
    <property type="protein sequence ID" value="RDX96506.1"/>
    <property type="molecule type" value="Genomic_DNA"/>
</dbReference>
<reference evidence="1" key="1">
    <citation type="submission" date="2018-05" db="EMBL/GenBank/DDBJ databases">
        <title>Draft genome of Mucuna pruriens seed.</title>
        <authorList>
            <person name="Nnadi N.E."/>
            <person name="Vos R."/>
            <person name="Hasami M.H."/>
            <person name="Devisetty U.K."/>
            <person name="Aguiy J.C."/>
        </authorList>
    </citation>
    <scope>NUCLEOTIDE SEQUENCE [LARGE SCALE GENOMIC DNA]</scope>
    <source>
        <strain evidence="1">JCA_2017</strain>
    </source>
</reference>
<evidence type="ECO:0000313" key="2">
    <source>
        <dbReference type="Proteomes" id="UP000257109"/>
    </source>
</evidence>
<keyword evidence="2" id="KW-1185">Reference proteome</keyword>
<dbReference type="AlphaFoldDB" id="A0A371H1F0"/>
<proteinExistence type="predicted"/>
<evidence type="ECO:0000313" key="1">
    <source>
        <dbReference type="EMBL" id="RDX96506.1"/>
    </source>
</evidence>